<dbReference type="GO" id="GO:0003677">
    <property type="term" value="F:DNA binding"/>
    <property type="evidence" value="ECO:0007669"/>
    <property type="project" value="UniProtKB-KW"/>
</dbReference>
<protein>
    <submittedName>
        <fullName evidence="2">DNA-binding transcriptional regulator, MarR family</fullName>
    </submittedName>
</protein>
<organism evidence="2 3">
    <name type="scientific">Ekhidna lutea</name>
    <dbReference type="NCBI Taxonomy" id="447679"/>
    <lineage>
        <taxon>Bacteria</taxon>
        <taxon>Pseudomonadati</taxon>
        <taxon>Bacteroidota</taxon>
        <taxon>Cytophagia</taxon>
        <taxon>Cytophagales</taxon>
        <taxon>Reichenbachiellaceae</taxon>
        <taxon>Ekhidna</taxon>
    </lineage>
</organism>
<dbReference type="OrthoDB" id="1431064at2"/>
<dbReference type="AlphaFoldDB" id="A0A239K2U0"/>
<evidence type="ECO:0000313" key="2">
    <source>
        <dbReference type="EMBL" id="SNT12088.1"/>
    </source>
</evidence>
<dbReference type="SUPFAM" id="SSF46785">
    <property type="entry name" value="Winged helix' DNA-binding domain"/>
    <property type="match status" value="1"/>
</dbReference>
<evidence type="ECO:0000313" key="3">
    <source>
        <dbReference type="Proteomes" id="UP000198393"/>
    </source>
</evidence>
<dbReference type="EMBL" id="FZPD01000004">
    <property type="protein sequence ID" value="SNT12088.1"/>
    <property type="molecule type" value="Genomic_DNA"/>
</dbReference>
<evidence type="ECO:0000259" key="1">
    <source>
        <dbReference type="PROSITE" id="PS50995"/>
    </source>
</evidence>
<dbReference type="InterPro" id="IPR036388">
    <property type="entry name" value="WH-like_DNA-bd_sf"/>
</dbReference>
<dbReference type="RefSeq" id="WP_089357087.1">
    <property type="nucleotide sequence ID" value="NZ_FZPD01000004.1"/>
</dbReference>
<gene>
    <name evidence="2" type="ORF">SAMN05421640_2370</name>
</gene>
<reference evidence="2 3" key="1">
    <citation type="submission" date="2017-06" db="EMBL/GenBank/DDBJ databases">
        <authorList>
            <person name="Kim H.J."/>
            <person name="Triplett B.A."/>
        </authorList>
    </citation>
    <scope>NUCLEOTIDE SEQUENCE [LARGE SCALE GENOMIC DNA]</scope>
    <source>
        <strain evidence="2 3">DSM 19307</strain>
    </source>
</reference>
<name>A0A239K2U0_EKHLU</name>
<dbReference type="SMART" id="SM00347">
    <property type="entry name" value="HTH_MARR"/>
    <property type="match status" value="1"/>
</dbReference>
<dbReference type="GO" id="GO:0003700">
    <property type="term" value="F:DNA-binding transcription factor activity"/>
    <property type="evidence" value="ECO:0007669"/>
    <property type="project" value="InterPro"/>
</dbReference>
<dbReference type="Proteomes" id="UP000198393">
    <property type="component" value="Unassembled WGS sequence"/>
</dbReference>
<proteinExistence type="predicted"/>
<dbReference type="InterPro" id="IPR000835">
    <property type="entry name" value="HTH_MarR-typ"/>
</dbReference>
<dbReference type="InterPro" id="IPR036390">
    <property type="entry name" value="WH_DNA-bd_sf"/>
</dbReference>
<sequence length="161" mass="18719">MQYDFVNELGYLGLAVRLKRLSDAMVHSGRQMYKELGLDIEPNWFLIFRLLKKYNQLSVTEMASKLHFSHPSVITMVGKMEKAGYLNSTLDKSDSRKKHFFLSAKAEENLPRFEEIWQAGTEGVKKLFSEDSNFLNLLEALEVQYSQKDFKERTLNELGNE</sequence>
<keyword evidence="2" id="KW-0238">DNA-binding</keyword>
<feature type="domain" description="HTH marR-type" evidence="1">
    <location>
        <begin position="11"/>
        <end position="143"/>
    </location>
</feature>
<accession>A0A239K2U0</accession>
<dbReference type="Pfam" id="PF01047">
    <property type="entry name" value="MarR"/>
    <property type="match status" value="1"/>
</dbReference>
<keyword evidence="3" id="KW-1185">Reference proteome</keyword>
<dbReference type="Gene3D" id="1.10.10.10">
    <property type="entry name" value="Winged helix-like DNA-binding domain superfamily/Winged helix DNA-binding domain"/>
    <property type="match status" value="1"/>
</dbReference>
<dbReference type="PROSITE" id="PS50995">
    <property type="entry name" value="HTH_MARR_2"/>
    <property type="match status" value="1"/>
</dbReference>